<dbReference type="AlphaFoldDB" id="A0A834H3L7"/>
<gene>
    <name evidence="2" type="ORF">RHSIM_Rhsim06G0095600</name>
</gene>
<dbReference type="InterPro" id="IPR029068">
    <property type="entry name" value="Glyas_Bleomycin-R_OHBP_Dase"/>
</dbReference>
<evidence type="ECO:0000313" key="3">
    <source>
        <dbReference type="Proteomes" id="UP000626092"/>
    </source>
</evidence>
<keyword evidence="3" id="KW-1185">Reference proteome</keyword>
<comment type="caution">
    <text evidence="2">The sequence shown here is derived from an EMBL/GenBank/DDBJ whole genome shotgun (WGS) entry which is preliminary data.</text>
</comment>
<proteinExistence type="predicted"/>
<name>A0A834H3L7_RHOSS</name>
<protein>
    <recommendedName>
        <fullName evidence="1">Glyoxalase At5g48480-like N-terminal domain-containing protein</fullName>
    </recommendedName>
</protein>
<dbReference type="Proteomes" id="UP000626092">
    <property type="component" value="Unassembled WGS sequence"/>
</dbReference>
<organism evidence="2 3">
    <name type="scientific">Rhododendron simsii</name>
    <name type="common">Sims's rhododendron</name>
    <dbReference type="NCBI Taxonomy" id="118357"/>
    <lineage>
        <taxon>Eukaryota</taxon>
        <taxon>Viridiplantae</taxon>
        <taxon>Streptophyta</taxon>
        <taxon>Embryophyta</taxon>
        <taxon>Tracheophyta</taxon>
        <taxon>Spermatophyta</taxon>
        <taxon>Magnoliopsida</taxon>
        <taxon>eudicotyledons</taxon>
        <taxon>Gunneridae</taxon>
        <taxon>Pentapetalae</taxon>
        <taxon>asterids</taxon>
        <taxon>Ericales</taxon>
        <taxon>Ericaceae</taxon>
        <taxon>Ericoideae</taxon>
        <taxon>Rhodoreae</taxon>
        <taxon>Rhododendron</taxon>
    </lineage>
</organism>
<feature type="domain" description="Glyoxalase At5g48480-like N-terminal" evidence="1">
    <location>
        <begin position="15"/>
        <end position="54"/>
    </location>
</feature>
<accession>A0A834H3L7</accession>
<dbReference type="PANTHER" id="PTHR42774:SF3">
    <property type="entry name" value="KETOHEXOKINASE"/>
    <property type="match status" value="1"/>
</dbReference>
<evidence type="ECO:0000313" key="2">
    <source>
        <dbReference type="EMBL" id="KAF7140878.1"/>
    </source>
</evidence>
<dbReference type="InterPro" id="IPR052562">
    <property type="entry name" value="Ketohexokinase-related"/>
</dbReference>
<dbReference type="PANTHER" id="PTHR42774">
    <property type="entry name" value="PHOSPHOTRANSFERASE SYSTEM TRANSPORT PROTEIN"/>
    <property type="match status" value="1"/>
</dbReference>
<dbReference type="EMBL" id="WJXA01000006">
    <property type="protein sequence ID" value="KAF7140878.1"/>
    <property type="molecule type" value="Genomic_DNA"/>
</dbReference>
<sequence>MKPQLFMEAGKAAATAFGPEEVTRSVHPKRKADHYLVLSAKLELGSHSFLVSDLANDYFAQIFLPLLYFLVSTSDKPSIYVLDTPGVLVPSIQEIEARLKLALTGVTEASFDVILAESYDPVTLANVRVLFLSSQSKPSHCKWTRFTMNFTDRLFPNRSRERGLKMVCGACYIPKVDKSKPQGDDATSSAQKNTPLVSVMVQSGMQKKGEVDVGNVPLQPDEARCYPYSVNEGYLKYTVKVNAALYQCSLSILSTQLMAGFVLGIVCVLCVHAPSCDTLGAFVRLLVTVFVILFNLSSRNILCLWPTIAQATAVSWVLKDADMLDGLGTGLEVLYPLCPHLFLEMAGLGNFRDYDELNNVKRQFGIRLESWVEKEMQESKWVDGVLLCGSPRNGIRPWRRLEPKIREEGFGCSGRGGCKSELAMKPSRNNGIQEQQISRDALGKVVYSKLFGWGGMQKRLSKALGAIKNSTTVNLAKVNSECKVHKLGCGGVTVDLLAIVEAYPKPDDKIRSTSLKIAYDAQGRGILEELEADSIDTSFLVVT</sequence>
<dbReference type="Gene3D" id="3.10.180.10">
    <property type="entry name" value="2,3-Dihydroxybiphenyl 1,2-Dioxygenase, domain 1"/>
    <property type="match status" value="1"/>
</dbReference>
<dbReference type="Pfam" id="PF22656">
    <property type="entry name" value="At5g48480-like_N"/>
    <property type="match status" value="1"/>
</dbReference>
<reference evidence="2" key="1">
    <citation type="submission" date="2019-11" db="EMBL/GenBank/DDBJ databases">
        <authorList>
            <person name="Liu Y."/>
            <person name="Hou J."/>
            <person name="Li T.-Q."/>
            <person name="Guan C.-H."/>
            <person name="Wu X."/>
            <person name="Wu H.-Z."/>
            <person name="Ling F."/>
            <person name="Zhang R."/>
            <person name="Shi X.-G."/>
            <person name="Ren J.-P."/>
            <person name="Chen E.-F."/>
            <person name="Sun J.-M."/>
        </authorList>
    </citation>
    <scope>NUCLEOTIDE SEQUENCE</scope>
    <source>
        <strain evidence="2">Adult_tree_wgs_1</strain>
        <tissue evidence="2">Leaves</tissue>
    </source>
</reference>
<evidence type="ECO:0000259" key="1">
    <source>
        <dbReference type="Pfam" id="PF22656"/>
    </source>
</evidence>
<dbReference type="InterPro" id="IPR054576">
    <property type="entry name" value="At5g48480-like_N"/>
</dbReference>